<feature type="domain" description="AAA+ ATPase" evidence="6">
    <location>
        <begin position="44"/>
        <end position="188"/>
    </location>
</feature>
<dbReference type="SUPFAM" id="SSF52540">
    <property type="entry name" value="P-loop containing nucleoside triphosphate hydrolases"/>
    <property type="match status" value="1"/>
</dbReference>
<dbReference type="SMART" id="SM00382">
    <property type="entry name" value="AAA"/>
    <property type="match status" value="1"/>
</dbReference>
<keyword evidence="4" id="KW-0342">GTP-binding</keyword>
<evidence type="ECO:0000256" key="4">
    <source>
        <dbReference type="ARBA" id="ARBA00023134"/>
    </source>
</evidence>
<dbReference type="InterPro" id="IPR005129">
    <property type="entry name" value="GTPase_ArgK"/>
</dbReference>
<organism evidence="7 8">
    <name type="scientific">Daejeonella rubra</name>
    <dbReference type="NCBI Taxonomy" id="990371"/>
    <lineage>
        <taxon>Bacteria</taxon>
        <taxon>Pseudomonadati</taxon>
        <taxon>Bacteroidota</taxon>
        <taxon>Sphingobacteriia</taxon>
        <taxon>Sphingobacteriales</taxon>
        <taxon>Sphingobacteriaceae</taxon>
        <taxon>Daejeonella</taxon>
    </lineage>
</organism>
<evidence type="ECO:0000256" key="3">
    <source>
        <dbReference type="ARBA" id="ARBA00022801"/>
    </source>
</evidence>
<evidence type="ECO:0000256" key="1">
    <source>
        <dbReference type="ARBA" id="ARBA00009625"/>
    </source>
</evidence>
<gene>
    <name evidence="7" type="ORF">SAMN05421813_10782</name>
</gene>
<dbReference type="Pfam" id="PF03308">
    <property type="entry name" value="MeaB"/>
    <property type="match status" value="1"/>
</dbReference>
<dbReference type="GO" id="GO:0003924">
    <property type="term" value="F:GTPase activity"/>
    <property type="evidence" value="ECO:0007669"/>
    <property type="project" value="InterPro"/>
</dbReference>
<dbReference type="PANTHER" id="PTHR43087">
    <property type="entry name" value="LYSINE/ARGININE/ORNITHINE TRANSPORT SYSTEM KINASE"/>
    <property type="match status" value="1"/>
</dbReference>
<evidence type="ECO:0000313" key="8">
    <source>
        <dbReference type="Proteomes" id="UP000199226"/>
    </source>
</evidence>
<dbReference type="EMBL" id="FNHH01000007">
    <property type="protein sequence ID" value="SDM17898.1"/>
    <property type="molecule type" value="Genomic_DNA"/>
</dbReference>
<dbReference type="InterPro" id="IPR052040">
    <property type="entry name" value="GTPase/Isobutyryl-CoA_mutase"/>
</dbReference>
<keyword evidence="7" id="KW-0418">Kinase</keyword>
<dbReference type="Gene3D" id="3.40.50.300">
    <property type="entry name" value="P-loop containing nucleotide triphosphate hydrolases"/>
    <property type="match status" value="1"/>
</dbReference>
<accession>A0A1G9R3U4</accession>
<dbReference type="PANTHER" id="PTHR43087:SF1">
    <property type="entry name" value="LAO_AO TRANSPORT SYSTEM ATPASE"/>
    <property type="match status" value="1"/>
</dbReference>
<dbReference type="GO" id="GO:0016301">
    <property type="term" value="F:kinase activity"/>
    <property type="evidence" value="ECO:0007669"/>
    <property type="project" value="UniProtKB-KW"/>
</dbReference>
<dbReference type="Proteomes" id="UP000199226">
    <property type="component" value="Unassembled WGS sequence"/>
</dbReference>
<keyword evidence="7" id="KW-0808">Transferase</keyword>
<keyword evidence="8" id="KW-1185">Reference proteome</keyword>
<comment type="similarity">
    <text evidence="1">Belongs to the SIMIBI class G3E GTPase family. ArgK/MeaB subfamily.</text>
</comment>
<dbReference type="STRING" id="990371.SAMN05421813_10782"/>
<dbReference type="AlphaFoldDB" id="A0A1G9R3U4"/>
<dbReference type="InterPro" id="IPR027417">
    <property type="entry name" value="P-loop_NTPase"/>
</dbReference>
<reference evidence="8" key="1">
    <citation type="submission" date="2016-10" db="EMBL/GenBank/DDBJ databases">
        <authorList>
            <person name="Varghese N."/>
            <person name="Submissions S."/>
        </authorList>
    </citation>
    <scope>NUCLEOTIDE SEQUENCE [LARGE SCALE GENOMIC DNA]</scope>
    <source>
        <strain evidence="8">DSM 24536</strain>
    </source>
</reference>
<keyword evidence="2" id="KW-0547">Nucleotide-binding</keyword>
<evidence type="ECO:0000313" key="7">
    <source>
        <dbReference type="EMBL" id="SDM17898.1"/>
    </source>
</evidence>
<protein>
    <submittedName>
        <fullName evidence="7">LAO/AO transport system kinase</fullName>
    </submittedName>
</protein>
<evidence type="ECO:0000259" key="6">
    <source>
        <dbReference type="SMART" id="SM00382"/>
    </source>
</evidence>
<dbReference type="GO" id="GO:0005525">
    <property type="term" value="F:GTP binding"/>
    <property type="evidence" value="ECO:0007669"/>
    <property type="project" value="UniProtKB-KW"/>
</dbReference>
<name>A0A1G9R3U4_9SPHI</name>
<evidence type="ECO:0000256" key="2">
    <source>
        <dbReference type="ARBA" id="ARBA00022741"/>
    </source>
</evidence>
<dbReference type="NCBIfam" id="TIGR00750">
    <property type="entry name" value="lao"/>
    <property type="match status" value="1"/>
</dbReference>
<proteinExistence type="inferred from homology"/>
<keyword evidence="5" id="KW-0143">Chaperone</keyword>
<keyword evidence="3" id="KW-0378">Hydrolase</keyword>
<dbReference type="OrthoDB" id="9778292at2"/>
<dbReference type="InterPro" id="IPR003593">
    <property type="entry name" value="AAA+_ATPase"/>
</dbReference>
<sequence length="301" mass="32711">MISVSQLVSQVKSGNYLGLARALTLVENDLEGSADLLKEIRTSDTPVIGITGPPGAGKSTLVNAMINHLSSEGKSVAVLAIDPTSPFNLGSLLGDRVRMAEQFNKPNVYIRSLATRGSLGGLSGKTIEMTDVLKSAGFDYILIETVGVGQSEVEIAGLADISVVVLVPESGDEIQSMKSGLMEIADIFVVNKSDRDGADAFANNLKKLVHQRTEIIPVINTIADKSAGIDELMQAIEDQPIKDNTRRVFLLAEKAWKLIQHEKMKNINRMKLQEEIRTASVDPEFNLYRFVDRILSSTKNS</sequence>
<evidence type="ECO:0000256" key="5">
    <source>
        <dbReference type="ARBA" id="ARBA00023186"/>
    </source>
</evidence>
<dbReference type="RefSeq" id="WP_090702600.1">
    <property type="nucleotide sequence ID" value="NZ_FNHH01000007.1"/>
</dbReference>
<dbReference type="CDD" id="cd03114">
    <property type="entry name" value="MMAA-like"/>
    <property type="match status" value="1"/>
</dbReference>